<organism evidence="3 4">
    <name type="scientific">Streptomyces gilvosporeus</name>
    <dbReference type="NCBI Taxonomy" id="553510"/>
    <lineage>
        <taxon>Bacteria</taxon>
        <taxon>Bacillati</taxon>
        <taxon>Actinomycetota</taxon>
        <taxon>Actinomycetes</taxon>
        <taxon>Kitasatosporales</taxon>
        <taxon>Streptomycetaceae</taxon>
        <taxon>Streptomyces</taxon>
    </lineage>
</organism>
<evidence type="ECO:0000313" key="4">
    <source>
        <dbReference type="Proteomes" id="UP000192726"/>
    </source>
</evidence>
<feature type="compositionally biased region" description="Basic and acidic residues" evidence="1">
    <location>
        <begin position="71"/>
        <end position="96"/>
    </location>
</feature>
<sequence>MQRAPKVRLISLAGTAALAVVVPLAAATAGPVATAQRADGARTKPRTRPGATTQTTYRNMSEKPPGTAENGPRHKGGEARDEDRFADLRDDRRDDTSGDDPLADLGLPLLSGGARTSRCGPELASPQGIEAQTCILAEQGLTWARTYYRNPTGAPLRAVLTLLRPDGSSVQVHCEVPAKGDPGLCETPTGKAVHRGQGPTPYDAVAEISDAAGERLLLRSGGNSAPDGEGSDLGRKGRRAV</sequence>
<evidence type="ECO:0000256" key="2">
    <source>
        <dbReference type="SAM" id="SignalP"/>
    </source>
</evidence>
<evidence type="ECO:0000313" key="3">
    <source>
        <dbReference type="EMBL" id="ARF56482.1"/>
    </source>
</evidence>
<feature type="signal peptide" evidence="2">
    <location>
        <begin position="1"/>
        <end position="19"/>
    </location>
</feature>
<feature type="region of interest" description="Disordered" evidence="1">
    <location>
        <begin position="29"/>
        <end position="109"/>
    </location>
</feature>
<dbReference type="AlphaFoldDB" id="A0A1V0TUW4"/>
<feature type="compositionally biased region" description="Polar residues" evidence="1">
    <location>
        <begin position="50"/>
        <end position="59"/>
    </location>
</feature>
<evidence type="ECO:0008006" key="5">
    <source>
        <dbReference type="Google" id="ProtNLM"/>
    </source>
</evidence>
<keyword evidence="4" id="KW-1185">Reference proteome</keyword>
<evidence type="ECO:0000256" key="1">
    <source>
        <dbReference type="SAM" id="MobiDB-lite"/>
    </source>
</evidence>
<feature type="region of interest" description="Disordered" evidence="1">
    <location>
        <begin position="218"/>
        <end position="241"/>
    </location>
</feature>
<name>A0A1V0TUW4_9ACTN</name>
<reference evidence="3 4" key="1">
    <citation type="submission" date="2017-04" db="EMBL/GenBank/DDBJ databases">
        <title>Complete Genome Sequence of Streptomyces gilvosporeus F607, a Capable Producer of Natamycin.</title>
        <authorList>
            <person name="Zong G."/>
            <person name="Zhong C."/>
            <person name="Fu J."/>
            <person name="Qin R."/>
            <person name="Cao G."/>
        </authorList>
    </citation>
    <scope>NUCLEOTIDE SEQUENCE [LARGE SCALE GENOMIC DNA]</scope>
    <source>
        <strain evidence="3 4">F607</strain>
    </source>
</reference>
<dbReference type="OrthoDB" id="4350385at2"/>
<dbReference type="KEGG" id="sgv:B1H19_21935"/>
<feature type="chain" id="PRO_5039252231" description="Serine/threonine protein kinase" evidence="2">
    <location>
        <begin position="20"/>
        <end position="241"/>
    </location>
</feature>
<keyword evidence="2" id="KW-0732">Signal</keyword>
<dbReference type="Proteomes" id="UP000192726">
    <property type="component" value="Chromosome"/>
</dbReference>
<dbReference type="RefSeq" id="WP_083106516.1">
    <property type="nucleotide sequence ID" value="NZ_CP020569.1"/>
</dbReference>
<proteinExistence type="predicted"/>
<gene>
    <name evidence="3" type="ORF">B1H19_21935</name>
</gene>
<dbReference type="EMBL" id="CP020569">
    <property type="protein sequence ID" value="ARF56482.1"/>
    <property type="molecule type" value="Genomic_DNA"/>
</dbReference>
<accession>A0A1V0TUW4</accession>
<protein>
    <recommendedName>
        <fullName evidence="5">Serine/threonine protein kinase</fullName>
    </recommendedName>
</protein>